<dbReference type="PANTHER" id="PTHR24015">
    <property type="entry name" value="OS07G0578800 PROTEIN-RELATED"/>
    <property type="match status" value="1"/>
</dbReference>
<dbReference type="GO" id="GO:0009451">
    <property type="term" value="P:RNA modification"/>
    <property type="evidence" value="ECO:0007669"/>
    <property type="project" value="InterPro"/>
</dbReference>
<feature type="repeat" description="PPR" evidence="3">
    <location>
        <begin position="234"/>
        <end position="268"/>
    </location>
</feature>
<feature type="domain" description="DYW" evidence="4">
    <location>
        <begin position="663"/>
        <end position="752"/>
    </location>
</feature>
<dbReference type="GO" id="GO:0008270">
    <property type="term" value="F:zinc ion binding"/>
    <property type="evidence" value="ECO:0007669"/>
    <property type="project" value="InterPro"/>
</dbReference>
<reference evidence="5 6" key="1">
    <citation type="journal article" date="2018" name="Sci. Data">
        <title>The draft genome sequence of cork oak.</title>
        <authorList>
            <person name="Ramos A.M."/>
            <person name="Usie A."/>
            <person name="Barbosa P."/>
            <person name="Barros P.M."/>
            <person name="Capote T."/>
            <person name="Chaves I."/>
            <person name="Simoes F."/>
            <person name="Abreu I."/>
            <person name="Carrasquinho I."/>
            <person name="Faro C."/>
            <person name="Guimaraes J.B."/>
            <person name="Mendonca D."/>
            <person name="Nobrega F."/>
            <person name="Rodrigues L."/>
            <person name="Saibo N.J.M."/>
            <person name="Varela M.C."/>
            <person name="Egas C."/>
            <person name="Matos J."/>
            <person name="Miguel C.M."/>
            <person name="Oliveira M.M."/>
            <person name="Ricardo C.P."/>
            <person name="Goncalves S."/>
        </authorList>
    </citation>
    <scope>NUCLEOTIDE SEQUENCE [LARGE SCALE GENOMIC DNA]</scope>
    <source>
        <strain evidence="6">cv. HL8</strain>
    </source>
</reference>
<dbReference type="PANTHER" id="PTHR24015:SF1703">
    <property type="entry name" value="OS12G0289800 PROTEIN"/>
    <property type="match status" value="1"/>
</dbReference>
<dbReference type="Proteomes" id="UP000237347">
    <property type="component" value="Unassembled WGS sequence"/>
</dbReference>
<comment type="similarity">
    <text evidence="1">Belongs to the PPR family. PCMP-H subfamily.</text>
</comment>
<evidence type="ECO:0000256" key="3">
    <source>
        <dbReference type="PROSITE-ProRule" id="PRU00708"/>
    </source>
</evidence>
<dbReference type="Pfam" id="PF14432">
    <property type="entry name" value="DYW_deaminase"/>
    <property type="match status" value="1"/>
</dbReference>
<protein>
    <submittedName>
        <fullName evidence="5">Pentatricopeptide repeat-containing protein</fullName>
    </submittedName>
</protein>
<dbReference type="InterPro" id="IPR011990">
    <property type="entry name" value="TPR-like_helical_dom_sf"/>
</dbReference>
<dbReference type="Pfam" id="PF12854">
    <property type="entry name" value="PPR_1"/>
    <property type="match status" value="1"/>
</dbReference>
<proteinExistence type="inferred from homology"/>
<dbReference type="Pfam" id="PF20431">
    <property type="entry name" value="E_motif"/>
    <property type="match status" value="1"/>
</dbReference>
<dbReference type="InterPro" id="IPR032867">
    <property type="entry name" value="DYW_dom"/>
</dbReference>
<keyword evidence="2" id="KW-0677">Repeat</keyword>
<dbReference type="PROSITE" id="PS51375">
    <property type="entry name" value="PPR"/>
    <property type="match status" value="3"/>
</dbReference>
<dbReference type="AlphaFoldDB" id="A0AAW0J2W9"/>
<dbReference type="EMBL" id="PKMF04000724">
    <property type="protein sequence ID" value="KAK7820837.1"/>
    <property type="molecule type" value="Genomic_DNA"/>
</dbReference>
<dbReference type="FunFam" id="1.25.40.10:FF:001093">
    <property type="entry name" value="Pentatricopeptide repeat-containing protein At2g34400"/>
    <property type="match status" value="1"/>
</dbReference>
<feature type="repeat" description="PPR" evidence="3">
    <location>
        <begin position="99"/>
        <end position="133"/>
    </location>
</feature>
<keyword evidence="6" id="KW-1185">Reference proteome</keyword>
<comment type="caution">
    <text evidence="5">The sequence shown here is derived from an EMBL/GenBank/DDBJ whole genome shotgun (WGS) entry which is preliminary data.</text>
</comment>
<evidence type="ECO:0000313" key="5">
    <source>
        <dbReference type="EMBL" id="KAK7820837.1"/>
    </source>
</evidence>
<accession>A0AAW0J2W9</accession>
<dbReference type="InterPro" id="IPR046848">
    <property type="entry name" value="E_motif"/>
</dbReference>
<evidence type="ECO:0000256" key="1">
    <source>
        <dbReference type="ARBA" id="ARBA00006643"/>
    </source>
</evidence>
<sequence length="788" mass="88751">MPRPTTRACYFSLRQLHIANVPTASSYNTEPNNLLNQVRVLSNRGHLQEALSIFYTQTQTQNHQTYATLFHACARHRSLHEGISLHYHMLSHNPTNPFDLFVTNHLINMYCKFGYVDYAHRLFDEMPHRNLVSWTALISGYAQQGRAGECFLLFSSMLVEYYPNEFAVASVLSSCFGERGRQVHALALKLALDSCVYVANALITMYSKSTSFGCVYNDDKDEAWSLFKTMQIRNLVSWNSMVAGFQIRGLGTQAMNLFTQMHREGTGFDRATLLSVFSSLYGSESSGNIQVDDVMSSSLKFCLQLHCLTIKTGLISEIEITTALVKSYFDIGGDIGNCYRIFMETSTSHRDIVSWTSIITALAERDPEEALFLFCQLRREDLIPDWYTFSIALKACAGLVTERHAMAVHSQVIKAGFEGDTVLANALIHAYARCGNIALTKQVFDEMEFRDLVSWNSMLKAHALHGKAREALQLFWQMNLQPDPTTFVALLSACSHAELVDEGIIIFDSMVGKYGIVPQLDHYACMVDIVGRSGRVLEAAELINRMPMKPDSVVWSTLLGSCRKHGKTSLAKLAADKLKELEPGNSLGYVQMSNIYSSGGNFNKAGLIRNEMKGSSVRKEPGLSWVEIGNQVHEFASGGRCHPERGVIFRQLEGFIGKLKEIGYVPETSLALHDMEEEQKEEQLYCHSEKLALTFAVMNERSLCYGGRVIRINKNIRICVDCHNFMKLASDMLKKEIVVRDANRFHHFKGGHKLVSKETHFMILCQIYLLKRALESPNKTSKIFTSTC</sequence>
<dbReference type="InterPro" id="IPR002885">
    <property type="entry name" value="PPR_rpt"/>
</dbReference>
<dbReference type="NCBIfam" id="TIGR00756">
    <property type="entry name" value="PPR"/>
    <property type="match status" value="3"/>
</dbReference>
<dbReference type="Pfam" id="PF13041">
    <property type="entry name" value="PPR_2"/>
    <property type="match status" value="1"/>
</dbReference>
<gene>
    <name evidence="5" type="primary">PCMP-H70</name>
    <name evidence="5" type="ORF">CFP56_038424</name>
</gene>
<evidence type="ECO:0000259" key="4">
    <source>
        <dbReference type="Pfam" id="PF14432"/>
    </source>
</evidence>
<organism evidence="5 6">
    <name type="scientific">Quercus suber</name>
    <name type="common">Cork oak</name>
    <dbReference type="NCBI Taxonomy" id="58331"/>
    <lineage>
        <taxon>Eukaryota</taxon>
        <taxon>Viridiplantae</taxon>
        <taxon>Streptophyta</taxon>
        <taxon>Embryophyta</taxon>
        <taxon>Tracheophyta</taxon>
        <taxon>Spermatophyta</taxon>
        <taxon>Magnoliopsida</taxon>
        <taxon>eudicotyledons</taxon>
        <taxon>Gunneridae</taxon>
        <taxon>Pentapetalae</taxon>
        <taxon>rosids</taxon>
        <taxon>fabids</taxon>
        <taxon>Fagales</taxon>
        <taxon>Fagaceae</taxon>
        <taxon>Quercus</taxon>
    </lineage>
</organism>
<feature type="repeat" description="PPR" evidence="3">
    <location>
        <begin position="420"/>
        <end position="454"/>
    </location>
</feature>
<name>A0AAW0J2W9_QUESU</name>
<dbReference type="SUPFAM" id="SSF48452">
    <property type="entry name" value="TPR-like"/>
    <property type="match status" value="1"/>
</dbReference>
<dbReference type="Gene3D" id="1.25.40.10">
    <property type="entry name" value="Tetratricopeptide repeat domain"/>
    <property type="match status" value="4"/>
</dbReference>
<evidence type="ECO:0000313" key="6">
    <source>
        <dbReference type="Proteomes" id="UP000237347"/>
    </source>
</evidence>
<evidence type="ECO:0000256" key="2">
    <source>
        <dbReference type="ARBA" id="ARBA00022737"/>
    </source>
</evidence>
<dbReference type="Pfam" id="PF01535">
    <property type="entry name" value="PPR"/>
    <property type="match status" value="7"/>
</dbReference>
<dbReference type="GO" id="GO:0003723">
    <property type="term" value="F:RNA binding"/>
    <property type="evidence" value="ECO:0007669"/>
    <property type="project" value="InterPro"/>
</dbReference>
<dbReference type="InterPro" id="IPR046960">
    <property type="entry name" value="PPR_At4g14850-like_plant"/>
</dbReference>